<dbReference type="Proteomes" id="UP000324595">
    <property type="component" value="Unassembled WGS sequence"/>
</dbReference>
<proteinExistence type="predicted"/>
<sequence>MVSIEHSNGNNLFDIQTLEGNTFKAKLASLENRTHTDSDRYTIVIPISNPGSFKALLPPAIKACYRHNGVLLLLHVLGVSDQGKKIEEDRLDSAKTLLREGLRRVRAAGLEAKLLIRISNNIPDAVIHVAKEHQASLLVMGWGVKSEQNIMNTAAVDRIFANVEGNILIGEPHIQSTFRKVVVMVDELSLVEPVLEHASYLLHGRHQGIVLFHSFKGGPWETGINDYTHSLNKALRIFKQDNPGFEGEISLRHILETELESGALGNILKKQAQYADCVLLGTRNEYWVKKTFLVDRPNVITKALSNPIFLSRPGAPPKPLWMKRLFASLKQYWV</sequence>
<gene>
    <name evidence="2" type="ORF">LX73_1451</name>
</gene>
<comment type="caution">
    <text evidence="2">The sequence shown here is derived from an EMBL/GenBank/DDBJ whole genome shotgun (WGS) entry which is preliminary data.</text>
</comment>
<evidence type="ECO:0000259" key="1">
    <source>
        <dbReference type="Pfam" id="PF00582"/>
    </source>
</evidence>
<dbReference type="RefSeq" id="WP_148898794.1">
    <property type="nucleotide sequence ID" value="NZ_VNHY01000002.1"/>
</dbReference>
<evidence type="ECO:0000313" key="2">
    <source>
        <dbReference type="EMBL" id="TYP93741.1"/>
    </source>
</evidence>
<feature type="domain" description="UspA" evidence="1">
    <location>
        <begin position="42"/>
        <end position="143"/>
    </location>
</feature>
<organism evidence="2 3">
    <name type="scientific">Fodinibius salinus</name>
    <dbReference type="NCBI Taxonomy" id="860790"/>
    <lineage>
        <taxon>Bacteria</taxon>
        <taxon>Pseudomonadati</taxon>
        <taxon>Balneolota</taxon>
        <taxon>Balneolia</taxon>
        <taxon>Balneolales</taxon>
        <taxon>Balneolaceae</taxon>
        <taxon>Fodinibius</taxon>
    </lineage>
</organism>
<reference evidence="2 3" key="1">
    <citation type="submission" date="2019-07" db="EMBL/GenBank/DDBJ databases">
        <title>Genomic Encyclopedia of Archaeal and Bacterial Type Strains, Phase II (KMG-II): from individual species to whole genera.</title>
        <authorList>
            <person name="Goeker M."/>
        </authorList>
    </citation>
    <scope>NUCLEOTIDE SEQUENCE [LARGE SCALE GENOMIC DNA]</scope>
    <source>
        <strain evidence="2 3">DSM 21935</strain>
    </source>
</reference>
<dbReference type="SUPFAM" id="SSF52402">
    <property type="entry name" value="Adenine nucleotide alpha hydrolases-like"/>
    <property type="match status" value="1"/>
</dbReference>
<protein>
    <submittedName>
        <fullName evidence="2">Universal stress protein family protein</fullName>
    </submittedName>
</protein>
<dbReference type="InterPro" id="IPR006016">
    <property type="entry name" value="UspA"/>
</dbReference>
<name>A0A5D3YM38_9BACT</name>
<evidence type="ECO:0000313" key="3">
    <source>
        <dbReference type="Proteomes" id="UP000324595"/>
    </source>
</evidence>
<keyword evidence="3" id="KW-1185">Reference proteome</keyword>
<dbReference type="Pfam" id="PF00582">
    <property type="entry name" value="Usp"/>
    <property type="match status" value="1"/>
</dbReference>
<dbReference type="Gene3D" id="3.40.50.12370">
    <property type="match status" value="1"/>
</dbReference>
<accession>A0A5D3YM38</accession>
<dbReference type="OrthoDB" id="9793589at2"/>
<dbReference type="AlphaFoldDB" id="A0A5D3YM38"/>
<dbReference type="EMBL" id="VNHY01000002">
    <property type="protein sequence ID" value="TYP93741.1"/>
    <property type="molecule type" value="Genomic_DNA"/>
</dbReference>